<dbReference type="EC" id="2.3.2.3" evidence="7"/>
<feature type="transmembrane region" description="Helical" evidence="6">
    <location>
        <begin position="174"/>
        <end position="195"/>
    </location>
</feature>
<comment type="subcellular location">
    <subcellularLocation>
        <location evidence="1">Cell membrane</location>
        <topology evidence="1">Multi-pass membrane protein</topology>
    </subcellularLocation>
</comment>
<keyword evidence="4 6" id="KW-1133">Transmembrane helix</keyword>
<feature type="transmembrane region" description="Helical" evidence="6">
    <location>
        <begin position="31"/>
        <end position="51"/>
    </location>
</feature>
<dbReference type="InterPro" id="IPR022791">
    <property type="entry name" value="L-PG_synthase/AglD"/>
</dbReference>
<dbReference type="PANTHER" id="PTHR39087">
    <property type="entry name" value="UPF0104 MEMBRANE PROTEIN MJ1595"/>
    <property type="match status" value="1"/>
</dbReference>
<evidence type="ECO:0000313" key="7">
    <source>
        <dbReference type="EMBL" id="QVT79800.1"/>
    </source>
</evidence>
<feature type="transmembrane region" description="Helical" evidence="6">
    <location>
        <begin position="329"/>
        <end position="349"/>
    </location>
</feature>
<feature type="transmembrane region" description="Helical" evidence="6">
    <location>
        <begin position="146"/>
        <end position="168"/>
    </location>
</feature>
<dbReference type="NCBIfam" id="TIGR00374">
    <property type="entry name" value="flippase-like domain"/>
    <property type="match status" value="1"/>
</dbReference>
<reference evidence="7 8" key="1">
    <citation type="submission" date="2021-05" db="EMBL/GenBank/DDBJ databases">
        <title>Complete genome of Nocardioides aquaticus KCTC 9944T isolated from meromictic and hypersaline Ekho Lake, Antarctica.</title>
        <authorList>
            <person name="Hwang K."/>
            <person name="Kim K.M."/>
            <person name="Choe H."/>
        </authorList>
    </citation>
    <scope>NUCLEOTIDE SEQUENCE [LARGE SCALE GENOMIC DNA]</scope>
    <source>
        <strain evidence="7 8">KCTC 9944</strain>
    </source>
</reference>
<organism evidence="7 8">
    <name type="scientific">Nocardioides aquaticus</name>
    <dbReference type="NCBI Taxonomy" id="160826"/>
    <lineage>
        <taxon>Bacteria</taxon>
        <taxon>Bacillati</taxon>
        <taxon>Actinomycetota</taxon>
        <taxon>Actinomycetes</taxon>
        <taxon>Propionibacteriales</taxon>
        <taxon>Nocardioidaceae</taxon>
        <taxon>Nocardioides</taxon>
    </lineage>
</organism>
<feature type="transmembrane region" description="Helical" evidence="6">
    <location>
        <begin position="273"/>
        <end position="289"/>
    </location>
</feature>
<evidence type="ECO:0000313" key="8">
    <source>
        <dbReference type="Proteomes" id="UP000679307"/>
    </source>
</evidence>
<protein>
    <submittedName>
        <fullName evidence="7">Phosphatidylglycerol lysyltransferase</fullName>
        <ecNumber evidence="7">2.3.2.3</ecNumber>
    </submittedName>
</protein>
<evidence type="ECO:0000256" key="5">
    <source>
        <dbReference type="ARBA" id="ARBA00023136"/>
    </source>
</evidence>
<accession>A0ABX8EGZ7</accession>
<feature type="transmembrane region" description="Helical" evidence="6">
    <location>
        <begin position="241"/>
        <end position="267"/>
    </location>
</feature>
<feature type="transmembrane region" description="Helical" evidence="6">
    <location>
        <begin position="63"/>
        <end position="84"/>
    </location>
</feature>
<dbReference type="Proteomes" id="UP000679307">
    <property type="component" value="Chromosome"/>
</dbReference>
<keyword evidence="2" id="KW-1003">Cell membrane</keyword>
<evidence type="ECO:0000256" key="6">
    <source>
        <dbReference type="SAM" id="Phobius"/>
    </source>
</evidence>
<dbReference type="GO" id="GO:0050071">
    <property type="term" value="F:phosphatidylglycerol lysyltransferase activity"/>
    <property type="evidence" value="ECO:0007669"/>
    <property type="project" value="UniProtKB-EC"/>
</dbReference>
<keyword evidence="8" id="KW-1185">Reference proteome</keyword>
<evidence type="ECO:0000256" key="2">
    <source>
        <dbReference type="ARBA" id="ARBA00022475"/>
    </source>
</evidence>
<feature type="transmembrane region" description="Helical" evidence="6">
    <location>
        <begin position="104"/>
        <end position="125"/>
    </location>
</feature>
<name>A0ABX8EGZ7_9ACTN</name>
<keyword evidence="3 6" id="KW-0812">Transmembrane</keyword>
<dbReference type="Pfam" id="PF03706">
    <property type="entry name" value="LPG_synthase_TM"/>
    <property type="match status" value="1"/>
</dbReference>
<dbReference type="PANTHER" id="PTHR39087:SF2">
    <property type="entry name" value="UPF0104 MEMBRANE PROTEIN MJ1595"/>
    <property type="match status" value="1"/>
</dbReference>
<dbReference type="RefSeq" id="WP_214059202.1">
    <property type="nucleotide sequence ID" value="NZ_BAAAHS010000014.1"/>
</dbReference>
<keyword evidence="7" id="KW-0808">Transferase</keyword>
<evidence type="ECO:0000256" key="3">
    <source>
        <dbReference type="ARBA" id="ARBA00022692"/>
    </source>
</evidence>
<dbReference type="EMBL" id="CP075371">
    <property type="protein sequence ID" value="QVT79800.1"/>
    <property type="molecule type" value="Genomic_DNA"/>
</dbReference>
<evidence type="ECO:0000256" key="1">
    <source>
        <dbReference type="ARBA" id="ARBA00004651"/>
    </source>
</evidence>
<keyword evidence="7" id="KW-0012">Acyltransferase</keyword>
<gene>
    <name evidence="7" type="primary">mprF</name>
    <name evidence="7" type="ORF">ENKNEFLB_02190</name>
</gene>
<evidence type="ECO:0000256" key="4">
    <source>
        <dbReference type="ARBA" id="ARBA00022989"/>
    </source>
</evidence>
<keyword evidence="5 6" id="KW-0472">Membrane</keyword>
<proteinExistence type="predicted"/>
<feature type="transmembrane region" description="Helical" evidence="6">
    <location>
        <begin position="301"/>
        <end position="323"/>
    </location>
</feature>
<sequence>MRDLVVEAPVRPVPLAPTEGFHGWRWLRRGGLLLLTVVVVEYLVLPQLVAARAEVSLIRSATPWLLGVAVALEAVSLLCFTLLSRATLPGRSRPHFWTLLRIDLSGFGLSHVLPGGGATAAALRYRMLHRAGVSAGDAVTGATVQTVGAIAALVVLMVTGVVLSRPAILSGGSLHGATALALVLLVGLGAGGLLLTRFRPGTLRTVHHLTRHLPRVRAAAVEGMLDGLGDRLRALVRDPRLLARTLGWAGANWALDAACLWVCLAAYGSAVQPGPLLALYAAVNLLAIVPSTPGGLGIVEAVLVPGLISVGVPAATALLGVLTWRLWQYWLPIPVGLAAYASLNVRGSVDRWCRHTPQR</sequence>